<proteinExistence type="predicted"/>
<dbReference type="RefSeq" id="WP_109658148.1">
    <property type="nucleotide sequence ID" value="NZ_CP029145.1"/>
</dbReference>
<dbReference type="KEGG" id="hnv:DDQ68_21610"/>
<accession>A0A2Z3GRL9</accession>
<evidence type="ECO:0008006" key="3">
    <source>
        <dbReference type="Google" id="ProtNLM"/>
    </source>
</evidence>
<evidence type="ECO:0000313" key="1">
    <source>
        <dbReference type="EMBL" id="AWM35131.1"/>
    </source>
</evidence>
<reference evidence="2" key="1">
    <citation type="submission" date="2018-04" db="EMBL/GenBank/DDBJ databases">
        <title>Complete genome of Antarctic heterotrophic bacterium Hymenobacter nivis.</title>
        <authorList>
            <person name="Terashima M."/>
        </authorList>
    </citation>
    <scope>NUCLEOTIDE SEQUENCE [LARGE SCALE GENOMIC DNA]</scope>
    <source>
        <strain evidence="2">NBRC 111535</strain>
    </source>
</reference>
<evidence type="ECO:0000313" key="2">
    <source>
        <dbReference type="Proteomes" id="UP000245999"/>
    </source>
</evidence>
<dbReference type="OrthoDB" id="1354677at2"/>
<sequence>MNPVFDQRVARLPGYLAQLIAQVPHTRLTLGQDLPAAGVYAFYEHGRAQYVGRTGRLRQRLLEHSGNSSSHYSASFAFLLVREAAQGLAIDMARLRHALQRCPLFGPLFTVAKARVAGMEIRWIAVPDDVEQALFEVYAALALNTPHNHFKPS</sequence>
<gene>
    <name evidence="1" type="ORF">DDQ68_21610</name>
</gene>
<dbReference type="Proteomes" id="UP000245999">
    <property type="component" value="Chromosome"/>
</dbReference>
<dbReference type="EMBL" id="CP029145">
    <property type="protein sequence ID" value="AWM35131.1"/>
    <property type="molecule type" value="Genomic_DNA"/>
</dbReference>
<organism evidence="1 2">
    <name type="scientific">Hymenobacter nivis</name>
    <dbReference type="NCBI Taxonomy" id="1850093"/>
    <lineage>
        <taxon>Bacteria</taxon>
        <taxon>Pseudomonadati</taxon>
        <taxon>Bacteroidota</taxon>
        <taxon>Cytophagia</taxon>
        <taxon>Cytophagales</taxon>
        <taxon>Hymenobacteraceae</taxon>
        <taxon>Hymenobacter</taxon>
    </lineage>
</organism>
<dbReference type="AlphaFoldDB" id="A0A2Z3GRL9"/>
<name>A0A2Z3GRL9_9BACT</name>
<keyword evidence="2" id="KW-1185">Reference proteome</keyword>
<protein>
    <recommendedName>
        <fullName evidence="3">GIY-YIG domain-containing protein</fullName>
    </recommendedName>
</protein>